<organism evidence="1 2">
    <name type="scientific">Roseateles albus</name>
    <dbReference type="NCBI Taxonomy" id="2987525"/>
    <lineage>
        <taxon>Bacteria</taxon>
        <taxon>Pseudomonadati</taxon>
        <taxon>Pseudomonadota</taxon>
        <taxon>Betaproteobacteria</taxon>
        <taxon>Burkholderiales</taxon>
        <taxon>Sphaerotilaceae</taxon>
        <taxon>Roseateles</taxon>
    </lineage>
</organism>
<proteinExistence type="predicted"/>
<protein>
    <submittedName>
        <fullName evidence="1">DUF4845 domain-containing protein</fullName>
    </submittedName>
</protein>
<evidence type="ECO:0000313" key="1">
    <source>
        <dbReference type="EMBL" id="MDC8772763.1"/>
    </source>
</evidence>
<accession>A0ABT5KFU5</accession>
<name>A0ABT5KFU5_9BURK</name>
<dbReference type="InterPro" id="IPR032314">
    <property type="entry name" value="DUF4845"/>
</dbReference>
<dbReference type="Pfam" id="PF16137">
    <property type="entry name" value="DUF4845"/>
    <property type="match status" value="1"/>
</dbReference>
<gene>
    <name evidence="1" type="ORF">PRZ03_14360</name>
</gene>
<reference evidence="1 2" key="1">
    <citation type="submission" date="2022-10" db="EMBL/GenBank/DDBJ databases">
        <title>Paucibacter sp. hw1 Genome sequencing.</title>
        <authorList>
            <person name="Park S."/>
        </authorList>
    </citation>
    <scope>NUCLEOTIDE SEQUENCE [LARGE SCALE GENOMIC DNA]</scope>
    <source>
        <strain evidence="2">hw1</strain>
    </source>
</reference>
<sequence length="119" mass="13221">MRGQCHGQRGVSLLGLLFWGVLLAFVGVVGARVFPTVLEFYTIQRTVDRIAASNPATVPAVRADFDKAQQVEYSITSINSKDLVISKENDKLQISFAYDKQIELGGPVYLLIKYEGRSR</sequence>
<evidence type="ECO:0000313" key="2">
    <source>
        <dbReference type="Proteomes" id="UP001221189"/>
    </source>
</evidence>
<dbReference type="EMBL" id="JAQQXT010000008">
    <property type="protein sequence ID" value="MDC8772763.1"/>
    <property type="molecule type" value="Genomic_DNA"/>
</dbReference>
<dbReference type="Proteomes" id="UP001221189">
    <property type="component" value="Unassembled WGS sequence"/>
</dbReference>
<comment type="caution">
    <text evidence="1">The sequence shown here is derived from an EMBL/GenBank/DDBJ whole genome shotgun (WGS) entry which is preliminary data.</text>
</comment>
<keyword evidence="2" id="KW-1185">Reference proteome</keyword>